<evidence type="ECO:0000313" key="2">
    <source>
        <dbReference type="EMBL" id="KAG6479485.1"/>
    </source>
</evidence>
<sequence>MATSRDVQEIISKLSSDKAKAREEGVKLLSSWLEGERSVDFCKLLSRNTAKIKPDEIPHCELFAMQVLVRSQIETFPPYHNGNVLLPYSSIVLLRPDLHPQTPNLSSHHVLLSFQMLESERMSISYLAMHIGLGVYCSNAKLLAETWPFLVTLLMRCISSEISTSKKRPPKLIFAKTLRMTIQYAEDARISGNSFLLFSVVKVVFNHALDVIKDVPSYQLEYNSILRHLLTVKEYRYQMRKRVYCGLIVLYTTKLGTLMDLNPSQAGSNEDSFRTIVILYVLLENPPGDYPDNIREDVVQTFTKIFFKVRYDVSKDDKSGSLGSIRQSLMELAATACRIKCKATCNESNEKRLKMEHATGRVKDGIMKASCLWNGAFSFLIHNYGLRLDKTLLIYWFEGAIEGLKRILGGSTLNSHDALLWLLRSLPFASQGFSSVFLFHGFHHLEERPKNSWFTSNEVISCIVSGAFVQIDVTLTLLGNMIERDQVSVIAVPRDIWDLRTFKHMPTILRAFDHLIEAQGHVPIELMKLYYDEQTVHAAFNLLFHQWRSKHPLVSWADMCKPKEEGGLGFREYPRRADVWSWEVSPSNSPLIKRLPLIMDQILSDTGSASDARQRLAGRHMNSLDVPVLRRSTFSTTKLILLKLQQAGVWNAQMVALVPEAVFSLCAGTVSPVPSGHLSMAPRSCEDCAECGQILLMTDELEHLEKVLECSVEALAEIKCVPSSKCHTETVTWITEGDKSVIHAKVIEYILMILDHILLVVEDRCNELRCYNFVNIGFVLDSAGSTASSLCSLLSSPLFKLLSGNDGSVCHLVRVTHAIEKLLVVFGKLFNVLSNVSSNMPEIDFDHLSVSSMDSSQCIIAEHSARIVDMELDAYVSSKDVDLVALRGNKNSISSTPLQWKLELVSIISNFYAALPCCTWEILSEMMGKENDSKVRENILFNLCKHFSGPSGSLSALVSLISDFTNKDGIMKFYNRNILTCINVLLKSLESIYSSRNSKKKSQVSNESMPFEDLNSLCNILNAIAEVGLADWYARIELINCISCLVLIEPQSAQVLIERLLVMLQDPDYRVRLFLARKISLLFQTWDGHNELFNDICLNFGLEMVRFGKGKTVKAHQILDAGPQGTLFVETALITLAHLALASEEIEIEDGLLFHIHYDIVISSARSQVQSLFCDESNVKCFVKYCCPWLLPPLMLSGDNARLNWISKVSLQPLSDLVKEYFVPICASCIAVYCSMRSDKEIAGLALNNSILQFGKISEVSIVSFLLSLTSCSVDPELPYFTKDTVVLAVQTVVDGFLDIQFLQEQCCIILSTLLEAFKTESGKDAYNVLGEQLQFLVSKLVSCCIPTESQEEKIAPLSPRIISLLHELIVDADPLLLDHIKELELFPEVKSLEKIRLFHDDLCHSYSVRDQLLKCVWMLVDLCSSNEENITSGMLADFISRDSSTEKGFAALSSLDAYEKSLVVVHSKGVNIDVVEKMLLDMRKTSDGDFLVLYLVPSFALRTQHLGLSISDVVGHDIISDADYRLVYYSMSESVSGAVSLEDSSLWTTHSKTYKMWVCTLVHSLILHCDDIILRLCQNIVLRKEEIAELLFPNVLVNIAKTIGSDNHLCHIISQEVEKNIFCDSNDLVKSIQTMLSALNKLRSIYVAEIAGSFSTSMKVYWLSIDYLVVAKAAVHCGSYFTAVLYIEHWCEERFNGLQSASVGYGKHSFADSLTSSQANAEKSSWKFYKGLMRSLQKTGCTHILDVYCHGLTNYSAYLQHDSEFADLQYEAAWSSLHWQILDHLGVSWDIRWKPHNHQKTTTYSKITKISHDPVIPTEDQLGWFKTEWRTVLRHAQLHLNLFEPLIAFRRVLFQILDCKEFTTEHLLESASTFRKGSRFSLAASALNELKQLCCQMEQKPTSQMYFLGRLEEAKLLRAQGQHDMAINLARYIVENNSTGEKMANIYRLVGKWLAETRSSNSRIILEQYLKHSVEVTELSKSTSKKYLSRQCQSYYQLAHYADGLFQSYEARLASSEWQAALRLRKHKTRELDALIKRLKGHRGILVRPSVRVSSARAARAQRHPGAPLYRLRLPTNRVFPLLGRLGHRGAPLSSSSFQPAAPLLLSSGDVPCSSSTLRRQGKNWWRSNSFPSISKLRRVPAGVGHLRRSFRISRYPAASFPVARPVLRVFQWHARWDTNPQSPDLKSD</sequence>
<accession>A0A8J5K9J0</accession>
<reference evidence="2 3" key="1">
    <citation type="submission" date="2020-08" db="EMBL/GenBank/DDBJ databases">
        <title>Plant Genome Project.</title>
        <authorList>
            <person name="Zhang R.-G."/>
        </authorList>
    </citation>
    <scope>NUCLEOTIDE SEQUENCE [LARGE SCALE GENOMIC DNA]</scope>
    <source>
        <tissue evidence="2">Rhizome</tissue>
    </source>
</reference>
<name>A0A8J5K9J0_ZINOF</name>
<dbReference type="InterPro" id="IPR003151">
    <property type="entry name" value="PIK-rel_kinase_FAT"/>
</dbReference>
<feature type="domain" description="PIK-related kinase FAT" evidence="1">
    <location>
        <begin position="1825"/>
        <end position="2020"/>
    </location>
</feature>
<evidence type="ECO:0000313" key="3">
    <source>
        <dbReference type="Proteomes" id="UP000734854"/>
    </source>
</evidence>
<dbReference type="PANTHER" id="PTHR37079">
    <property type="entry name" value="SERINE/THREONINE-PROTEIN KINASE ATM"/>
    <property type="match status" value="1"/>
</dbReference>
<dbReference type="PANTHER" id="PTHR37079:SF4">
    <property type="entry name" value="SERINE_THREONINE-PROTEIN KINASE ATM"/>
    <property type="match status" value="1"/>
</dbReference>
<proteinExistence type="predicted"/>
<organism evidence="2 3">
    <name type="scientific">Zingiber officinale</name>
    <name type="common">Ginger</name>
    <name type="synonym">Amomum zingiber</name>
    <dbReference type="NCBI Taxonomy" id="94328"/>
    <lineage>
        <taxon>Eukaryota</taxon>
        <taxon>Viridiplantae</taxon>
        <taxon>Streptophyta</taxon>
        <taxon>Embryophyta</taxon>
        <taxon>Tracheophyta</taxon>
        <taxon>Spermatophyta</taxon>
        <taxon>Magnoliopsida</taxon>
        <taxon>Liliopsida</taxon>
        <taxon>Zingiberales</taxon>
        <taxon>Zingiberaceae</taxon>
        <taxon>Zingiber</taxon>
    </lineage>
</organism>
<comment type="caution">
    <text evidence="2">The sequence shown here is derived from an EMBL/GenBank/DDBJ whole genome shotgun (WGS) entry which is preliminary data.</text>
</comment>
<dbReference type="EMBL" id="JACMSC010000017">
    <property type="protein sequence ID" value="KAG6479485.1"/>
    <property type="molecule type" value="Genomic_DNA"/>
</dbReference>
<keyword evidence="3" id="KW-1185">Reference proteome</keyword>
<evidence type="ECO:0000259" key="1">
    <source>
        <dbReference type="Pfam" id="PF02259"/>
    </source>
</evidence>
<dbReference type="Pfam" id="PF02259">
    <property type="entry name" value="FAT"/>
    <property type="match status" value="1"/>
</dbReference>
<dbReference type="Pfam" id="PF25360">
    <property type="entry name" value="TPR_ATM"/>
    <property type="match status" value="1"/>
</dbReference>
<dbReference type="InterPro" id="IPR057445">
    <property type="entry name" value="ATM_TPR"/>
</dbReference>
<dbReference type="Proteomes" id="UP000734854">
    <property type="component" value="Unassembled WGS sequence"/>
</dbReference>
<dbReference type="InterPro" id="IPR038980">
    <property type="entry name" value="ATM_plant"/>
</dbReference>
<dbReference type="GO" id="GO:0004674">
    <property type="term" value="F:protein serine/threonine kinase activity"/>
    <property type="evidence" value="ECO:0007669"/>
    <property type="project" value="InterPro"/>
</dbReference>
<protein>
    <recommendedName>
        <fullName evidence="1">PIK-related kinase FAT domain-containing protein</fullName>
    </recommendedName>
</protein>
<dbReference type="GO" id="GO:0006974">
    <property type="term" value="P:DNA damage response"/>
    <property type="evidence" value="ECO:0007669"/>
    <property type="project" value="InterPro"/>
</dbReference>
<gene>
    <name evidence="2" type="ORF">ZIOFF_062951</name>
</gene>